<name>W6UCD6_ECHGR</name>
<feature type="transmembrane region" description="Helical" evidence="10">
    <location>
        <begin position="238"/>
        <end position="264"/>
    </location>
</feature>
<feature type="region of interest" description="Disordered" evidence="9">
    <location>
        <begin position="106"/>
        <end position="127"/>
    </location>
</feature>
<organism evidence="12 13">
    <name type="scientific">Echinococcus granulosus</name>
    <name type="common">Hydatid tapeworm</name>
    <dbReference type="NCBI Taxonomy" id="6210"/>
    <lineage>
        <taxon>Eukaryota</taxon>
        <taxon>Metazoa</taxon>
        <taxon>Spiralia</taxon>
        <taxon>Lophotrochozoa</taxon>
        <taxon>Platyhelminthes</taxon>
        <taxon>Cestoda</taxon>
        <taxon>Eucestoda</taxon>
        <taxon>Cyclophyllidea</taxon>
        <taxon>Taeniidae</taxon>
        <taxon>Echinococcus</taxon>
        <taxon>Echinococcus granulosus group</taxon>
    </lineage>
</organism>
<dbReference type="Proteomes" id="UP000019149">
    <property type="component" value="Unassembled WGS sequence"/>
</dbReference>
<dbReference type="GO" id="GO:0005886">
    <property type="term" value="C:plasma membrane"/>
    <property type="evidence" value="ECO:0007669"/>
    <property type="project" value="TreeGrafter"/>
</dbReference>
<keyword evidence="6 10" id="KW-0472">Membrane</keyword>
<keyword evidence="4 10" id="KW-1133">Transmembrane helix</keyword>
<dbReference type="OrthoDB" id="421226at2759"/>
<comment type="caution">
    <text evidence="12">The sequence shown here is derived from an EMBL/GenBank/DDBJ whole genome shotgun (WGS) entry which is preliminary data.</text>
</comment>
<feature type="transmembrane region" description="Helical" evidence="10">
    <location>
        <begin position="358"/>
        <end position="378"/>
    </location>
</feature>
<keyword evidence="2" id="KW-0813">Transport</keyword>
<dbReference type="SUPFAM" id="SSF51206">
    <property type="entry name" value="cAMP-binding domain-like"/>
    <property type="match status" value="1"/>
</dbReference>
<dbReference type="InterPro" id="IPR018490">
    <property type="entry name" value="cNMP-bd_dom_sf"/>
</dbReference>
<evidence type="ECO:0000256" key="10">
    <source>
        <dbReference type="SAM" id="Phobius"/>
    </source>
</evidence>
<dbReference type="OMA" id="RVINTYM"/>
<feature type="compositionally biased region" description="Polar residues" evidence="9">
    <location>
        <begin position="39"/>
        <end position="50"/>
    </location>
</feature>
<dbReference type="AlphaFoldDB" id="W6UCD6"/>
<protein>
    <submittedName>
        <fullName evidence="12">Cyclic nucleotide-gated cation channel alpha-3</fullName>
    </submittedName>
</protein>
<dbReference type="PANTHER" id="PTHR45638">
    <property type="entry name" value="CYCLIC NUCLEOTIDE-GATED CATION CHANNEL SUBUNIT A"/>
    <property type="match status" value="1"/>
</dbReference>
<dbReference type="GO" id="GO:0005223">
    <property type="term" value="F:intracellularly cGMP-activated cation channel activity"/>
    <property type="evidence" value="ECO:0007669"/>
    <property type="project" value="TreeGrafter"/>
</dbReference>
<evidence type="ECO:0000256" key="2">
    <source>
        <dbReference type="ARBA" id="ARBA00022448"/>
    </source>
</evidence>
<evidence type="ECO:0000313" key="12">
    <source>
        <dbReference type="EMBL" id="EUB58361.1"/>
    </source>
</evidence>
<evidence type="ECO:0000256" key="7">
    <source>
        <dbReference type="ARBA" id="ARBA00023286"/>
    </source>
</evidence>
<dbReference type="GeneID" id="36342483"/>
<dbReference type="PROSITE" id="PS50042">
    <property type="entry name" value="CNMP_BINDING_3"/>
    <property type="match status" value="1"/>
</dbReference>
<dbReference type="Pfam" id="PF00027">
    <property type="entry name" value="cNMP_binding"/>
    <property type="match status" value="1"/>
</dbReference>
<dbReference type="STRING" id="6210.W6UCD6"/>
<dbReference type="InterPro" id="IPR000595">
    <property type="entry name" value="cNMP-bd_dom"/>
</dbReference>
<dbReference type="PROSITE" id="PS00889">
    <property type="entry name" value="CNMP_BINDING_2"/>
    <property type="match status" value="1"/>
</dbReference>
<dbReference type="EMBL" id="APAU02000063">
    <property type="protein sequence ID" value="EUB58361.1"/>
    <property type="molecule type" value="Genomic_DNA"/>
</dbReference>
<dbReference type="GO" id="GO:0030553">
    <property type="term" value="F:cGMP binding"/>
    <property type="evidence" value="ECO:0007669"/>
    <property type="project" value="TreeGrafter"/>
</dbReference>
<evidence type="ECO:0000313" key="13">
    <source>
        <dbReference type="Proteomes" id="UP000019149"/>
    </source>
</evidence>
<evidence type="ECO:0000256" key="9">
    <source>
        <dbReference type="SAM" id="MobiDB-lite"/>
    </source>
</evidence>
<dbReference type="Pfam" id="PF00520">
    <property type="entry name" value="Ion_trans"/>
    <property type="match status" value="1"/>
</dbReference>
<feature type="compositionally biased region" description="Low complexity" evidence="9">
    <location>
        <begin position="610"/>
        <end position="630"/>
    </location>
</feature>
<dbReference type="Gene3D" id="1.10.287.630">
    <property type="entry name" value="Helix hairpin bin"/>
    <property type="match status" value="1"/>
</dbReference>
<evidence type="ECO:0000259" key="11">
    <source>
        <dbReference type="PROSITE" id="PS50042"/>
    </source>
</evidence>
<dbReference type="SMART" id="SM00100">
    <property type="entry name" value="cNMP"/>
    <property type="match status" value="1"/>
</dbReference>
<keyword evidence="8" id="KW-0407">Ion channel</keyword>
<feature type="domain" description="Cyclic nucleotide-binding" evidence="11">
    <location>
        <begin position="463"/>
        <end position="584"/>
    </location>
</feature>
<evidence type="ECO:0000256" key="8">
    <source>
        <dbReference type="ARBA" id="ARBA00023303"/>
    </source>
</evidence>
<feature type="compositionally biased region" description="Polar residues" evidence="9">
    <location>
        <begin position="111"/>
        <end position="127"/>
    </location>
</feature>
<gene>
    <name evidence="12" type="ORF">EGR_06768</name>
</gene>
<dbReference type="FunFam" id="1.10.287.630:FF:000001">
    <property type="entry name" value="Cyclic nucleotide-gated channel alpha 3"/>
    <property type="match status" value="1"/>
</dbReference>
<dbReference type="GO" id="GO:0017071">
    <property type="term" value="C:intracellular cyclic nucleotide activated cation channel complex"/>
    <property type="evidence" value="ECO:0007669"/>
    <property type="project" value="TreeGrafter"/>
</dbReference>
<dbReference type="Gene3D" id="2.60.120.10">
    <property type="entry name" value="Jelly Rolls"/>
    <property type="match status" value="1"/>
</dbReference>
<feature type="transmembrane region" description="Helical" evidence="10">
    <location>
        <begin position="201"/>
        <end position="217"/>
    </location>
</feature>
<reference evidence="12 13" key="1">
    <citation type="journal article" date="2013" name="Nat. Genet.">
        <title>The genome of the hydatid tapeworm Echinococcus granulosus.</title>
        <authorList>
            <person name="Zheng H."/>
            <person name="Zhang W."/>
            <person name="Zhang L."/>
            <person name="Zhang Z."/>
            <person name="Li J."/>
            <person name="Lu G."/>
            <person name="Zhu Y."/>
            <person name="Wang Y."/>
            <person name="Huang Y."/>
            <person name="Liu J."/>
            <person name="Kang H."/>
            <person name="Chen J."/>
            <person name="Wang L."/>
            <person name="Chen A."/>
            <person name="Yu S."/>
            <person name="Gao Z."/>
            <person name="Jin L."/>
            <person name="Gu W."/>
            <person name="Wang Z."/>
            <person name="Zhao L."/>
            <person name="Shi B."/>
            <person name="Wen H."/>
            <person name="Lin R."/>
            <person name="Jones M.K."/>
            <person name="Brejova B."/>
            <person name="Vinar T."/>
            <person name="Zhao G."/>
            <person name="McManus D.P."/>
            <person name="Chen Z."/>
            <person name="Zhou Y."/>
            <person name="Wang S."/>
        </authorList>
    </citation>
    <scope>NUCLEOTIDE SEQUENCE [LARGE SCALE GENOMIC DNA]</scope>
</reference>
<keyword evidence="3 10" id="KW-0812">Transmembrane</keyword>
<dbReference type="Gene3D" id="1.10.287.70">
    <property type="match status" value="1"/>
</dbReference>
<evidence type="ECO:0000256" key="4">
    <source>
        <dbReference type="ARBA" id="ARBA00022989"/>
    </source>
</evidence>
<evidence type="ECO:0000256" key="6">
    <source>
        <dbReference type="ARBA" id="ARBA00023136"/>
    </source>
</evidence>
<dbReference type="SUPFAM" id="SSF81324">
    <property type="entry name" value="Voltage-gated potassium channels"/>
    <property type="match status" value="1"/>
</dbReference>
<evidence type="ECO:0000256" key="3">
    <source>
        <dbReference type="ARBA" id="ARBA00022692"/>
    </source>
</evidence>
<dbReference type="InterPro" id="IPR014710">
    <property type="entry name" value="RmlC-like_jellyroll"/>
</dbReference>
<dbReference type="InterPro" id="IPR050866">
    <property type="entry name" value="CNG_cation_channel"/>
</dbReference>
<proteinExistence type="predicted"/>
<feature type="transmembrane region" description="Helical" evidence="10">
    <location>
        <begin position="292"/>
        <end position="312"/>
    </location>
</feature>
<comment type="subcellular location">
    <subcellularLocation>
        <location evidence="1">Membrane</location>
        <topology evidence="1">Multi-pass membrane protein</topology>
    </subcellularLocation>
</comment>
<dbReference type="InterPro" id="IPR005821">
    <property type="entry name" value="Ion_trans_dom"/>
</dbReference>
<dbReference type="KEGG" id="egl:EGR_06768"/>
<dbReference type="GO" id="GO:0044877">
    <property type="term" value="F:protein-containing complex binding"/>
    <property type="evidence" value="ECO:0007669"/>
    <property type="project" value="TreeGrafter"/>
</dbReference>
<dbReference type="PROSITE" id="PS00888">
    <property type="entry name" value="CNMP_BINDING_1"/>
    <property type="match status" value="1"/>
</dbReference>
<keyword evidence="13" id="KW-1185">Reference proteome</keyword>
<feature type="region of interest" description="Disordered" evidence="9">
    <location>
        <begin position="590"/>
        <end position="642"/>
    </location>
</feature>
<dbReference type="FunFam" id="2.60.120.10:FF:000002">
    <property type="entry name" value="Cyclic nucleotide gated channel alpha 1a"/>
    <property type="match status" value="1"/>
</dbReference>
<keyword evidence="5" id="KW-0406">Ion transport</keyword>
<dbReference type="PANTHER" id="PTHR45638:SF4">
    <property type="entry name" value="CYCLIC NUCLEOTIDE-BINDING DOMAIN-CONTAINING PROTEIN"/>
    <property type="match status" value="1"/>
</dbReference>
<dbReference type="GO" id="GO:0005222">
    <property type="term" value="F:intracellularly cAMP-activated cation channel activity"/>
    <property type="evidence" value="ECO:0007669"/>
    <property type="project" value="TreeGrafter"/>
</dbReference>
<feature type="transmembrane region" description="Helical" evidence="10">
    <location>
        <begin position="149"/>
        <end position="170"/>
    </location>
</feature>
<dbReference type="RefSeq" id="XP_024349557.1">
    <property type="nucleotide sequence ID" value="XM_024496017.1"/>
</dbReference>
<evidence type="ECO:0000256" key="1">
    <source>
        <dbReference type="ARBA" id="ARBA00004141"/>
    </source>
</evidence>
<keyword evidence="7" id="KW-1071">Ligand-gated ion channel</keyword>
<feature type="region of interest" description="Disordered" evidence="9">
    <location>
        <begin position="38"/>
        <end position="67"/>
    </location>
</feature>
<sequence length="861" mass="96324">MPSHPVQTSQCIPSLGANTALSTFKETSSCLRLNVSLPRRSSSDTNSDINLSGGGNVGSADSRNGSMSARLRPAMSDHRLMDAHQDAEGVRWHSYSGAPPRSLFDEEVKHSSPSGLKTGHQVDSSRNISGEEGVGLLTSMEKASKSVCILAPDGSCIFFWSWVVCVACLYNMWIIPFRFAFAEVTSATASVWFTLDYTADGLYLLDLLLGFRIAYLENGILQKDPRKSRQHYLNSMRFYLNCLCILPLDLLYISVGVVSLLRILRFVKIYKLFESIDMAQRRTVHPNFFRTFGWIIITLTGLHWNACFYQCAMRSLGFHYNSTGDVLETYVHSVYDSLLCLTLQKEPQLKETTNAWQLYALLIFEGLTGIAIITSLIANVNMLVANARVNENEFRRQLAEVRMYLVRRKAPETLKRRVVCWFDYLWRQSHIPDEQRVFKHLPDRLKAEVAIHVHLDMLKRVDMFQDTEEGFLLDLVLRLRPALFSPGDFICRKGEIGREMFFVSQGKLDVLAADEATILATLGPGSYFGEISILNMGNVGNRRTASVRSIGYSDLFCLSKEDLWNVLNDYPSAKRKLEKVAFDRLSSRRSPIQSGENCDGEVELHRRPQRSVSSASSVSRRSPFPLTLPLQLPPPLPPSSRLGLKRRRSALSMNSSYLPCNSHAVCDRHTSLDRSCSTRTAPILHRQFSLQCNYGETVEPVTQTQRRTITSAVLRSIHNPGEEVPTTSIFLPTEATNNPIPQIRFERAATPVGRPNLESDLKQLPVEFSIPEDIQGEEQSQTRLQLPEATNHLFNASTSTSASGSGCGSTSASPSLAHSAQLNLLLELQQRVASLESENRVLSMCLRQAVGPSEASDRPTV</sequence>
<accession>W6UCD6</accession>
<dbReference type="InterPro" id="IPR018488">
    <property type="entry name" value="cNMP-bd_CS"/>
</dbReference>
<dbReference type="CTD" id="36342483"/>
<dbReference type="CDD" id="cd00038">
    <property type="entry name" value="CAP_ED"/>
    <property type="match status" value="1"/>
</dbReference>
<evidence type="ECO:0000256" key="5">
    <source>
        <dbReference type="ARBA" id="ARBA00023065"/>
    </source>
</evidence>